<sequence>MNIPAKLGTAVVAGAITVGGLTAAPAEGSTAAAASWCVSTHHWTGKVTHNLWVTNNCGYAVTYQIKRRGPDSDCLTVSAHSSRTSWWQRFGRQYQGIRWWCA</sequence>
<dbReference type="RefSeq" id="WP_020543594.1">
    <property type="nucleotide sequence ID" value="NZ_CP068985.1"/>
</dbReference>
<proteinExistence type="predicted"/>
<name>A0ABX8UC21_9ACTN</name>
<evidence type="ECO:0008006" key="3">
    <source>
        <dbReference type="Google" id="ProtNLM"/>
    </source>
</evidence>
<keyword evidence="2" id="KW-1185">Reference proteome</keyword>
<evidence type="ECO:0000313" key="2">
    <source>
        <dbReference type="Proteomes" id="UP000824681"/>
    </source>
</evidence>
<dbReference type="Proteomes" id="UP000824681">
    <property type="component" value="Chromosome"/>
</dbReference>
<evidence type="ECO:0000313" key="1">
    <source>
        <dbReference type="EMBL" id="QYC45288.1"/>
    </source>
</evidence>
<reference evidence="1 2" key="1">
    <citation type="journal article" date="2021" name="ACS Chem. Biol.">
        <title>Genomic-Led Discovery of a Novel Glycopeptide Antibiotic by Nonomuraea coxensis DSM 45129.</title>
        <authorList>
            <person name="Yushchuk O."/>
            <person name="Vior N.M."/>
            <person name="Andreo-Vidal A."/>
            <person name="Berini F."/>
            <person name="Ruckert C."/>
            <person name="Busche T."/>
            <person name="Binda E."/>
            <person name="Kalinowski J."/>
            <person name="Truman A.W."/>
            <person name="Marinelli F."/>
        </authorList>
    </citation>
    <scope>NUCLEOTIDE SEQUENCE [LARGE SCALE GENOMIC DNA]</scope>
    <source>
        <strain evidence="1 2">DSM 45129</strain>
    </source>
</reference>
<accession>A0ABX8UC21</accession>
<dbReference type="EMBL" id="CP068985">
    <property type="protein sequence ID" value="QYC45288.1"/>
    <property type="molecule type" value="Genomic_DNA"/>
</dbReference>
<protein>
    <recommendedName>
        <fullName evidence="3">Secreted protein</fullName>
    </recommendedName>
</protein>
<gene>
    <name evidence="1" type="ORF">Nocox_38690</name>
</gene>
<organism evidence="1 2">
    <name type="scientific">Nonomuraea coxensis DSM 45129</name>
    <dbReference type="NCBI Taxonomy" id="1122611"/>
    <lineage>
        <taxon>Bacteria</taxon>
        <taxon>Bacillati</taxon>
        <taxon>Actinomycetota</taxon>
        <taxon>Actinomycetes</taxon>
        <taxon>Streptosporangiales</taxon>
        <taxon>Streptosporangiaceae</taxon>
        <taxon>Nonomuraea</taxon>
    </lineage>
</organism>